<keyword evidence="5" id="KW-0732">Signal</keyword>
<dbReference type="AlphaFoldDB" id="A0A2A4TCQ2"/>
<dbReference type="SUPFAM" id="SSF46626">
    <property type="entry name" value="Cytochrome c"/>
    <property type="match status" value="1"/>
</dbReference>
<feature type="signal peptide" evidence="5">
    <location>
        <begin position="1"/>
        <end position="22"/>
    </location>
</feature>
<protein>
    <recommendedName>
        <fullName evidence="6">Cytochrome c domain-containing protein</fullName>
    </recommendedName>
</protein>
<dbReference type="PROSITE" id="PS51007">
    <property type="entry name" value="CYTC"/>
    <property type="match status" value="1"/>
</dbReference>
<dbReference type="InterPro" id="IPR009056">
    <property type="entry name" value="Cyt_c-like_dom"/>
</dbReference>
<keyword evidence="2 4" id="KW-0479">Metal-binding</keyword>
<comment type="caution">
    <text evidence="7">The sequence shown here is derived from an EMBL/GenBank/DDBJ whole genome shotgun (WGS) entry which is preliminary data.</text>
</comment>
<evidence type="ECO:0000256" key="4">
    <source>
        <dbReference type="PROSITE-ProRule" id="PRU00433"/>
    </source>
</evidence>
<name>A0A2A4TCQ2_9DELT</name>
<dbReference type="EMBL" id="NVSR01000002">
    <property type="protein sequence ID" value="PCI30747.1"/>
    <property type="molecule type" value="Genomic_DNA"/>
</dbReference>
<evidence type="ECO:0000256" key="5">
    <source>
        <dbReference type="SAM" id="SignalP"/>
    </source>
</evidence>
<feature type="chain" id="PRO_5012201550" description="Cytochrome c domain-containing protein" evidence="5">
    <location>
        <begin position="23"/>
        <end position="183"/>
    </location>
</feature>
<gene>
    <name evidence="7" type="ORF">COB67_00935</name>
</gene>
<feature type="domain" description="Cytochrome c" evidence="6">
    <location>
        <begin position="91"/>
        <end position="180"/>
    </location>
</feature>
<dbReference type="GO" id="GO:0046872">
    <property type="term" value="F:metal ion binding"/>
    <property type="evidence" value="ECO:0007669"/>
    <property type="project" value="UniProtKB-KW"/>
</dbReference>
<evidence type="ECO:0000259" key="6">
    <source>
        <dbReference type="PROSITE" id="PS51007"/>
    </source>
</evidence>
<dbReference type="Pfam" id="PF13442">
    <property type="entry name" value="Cytochrome_CBB3"/>
    <property type="match status" value="1"/>
</dbReference>
<keyword evidence="1 4" id="KW-0349">Heme</keyword>
<dbReference type="GO" id="GO:0009055">
    <property type="term" value="F:electron transfer activity"/>
    <property type="evidence" value="ECO:0007669"/>
    <property type="project" value="InterPro"/>
</dbReference>
<dbReference type="GO" id="GO:0020037">
    <property type="term" value="F:heme binding"/>
    <property type="evidence" value="ECO:0007669"/>
    <property type="project" value="InterPro"/>
</dbReference>
<keyword evidence="3 4" id="KW-0408">Iron</keyword>
<evidence type="ECO:0000256" key="2">
    <source>
        <dbReference type="ARBA" id="ARBA00022723"/>
    </source>
</evidence>
<reference evidence="8" key="1">
    <citation type="submission" date="2017-08" db="EMBL/GenBank/DDBJ databases">
        <title>A dynamic microbial community with high functional redundancy inhabits the cold, oxic subseafloor aquifer.</title>
        <authorList>
            <person name="Tully B.J."/>
            <person name="Wheat C.G."/>
            <person name="Glazer B.T."/>
            <person name="Huber J.A."/>
        </authorList>
    </citation>
    <scope>NUCLEOTIDE SEQUENCE [LARGE SCALE GENOMIC DNA]</scope>
</reference>
<evidence type="ECO:0000256" key="3">
    <source>
        <dbReference type="ARBA" id="ARBA00023004"/>
    </source>
</evidence>
<dbReference type="Gene3D" id="1.10.760.10">
    <property type="entry name" value="Cytochrome c-like domain"/>
    <property type="match status" value="1"/>
</dbReference>
<dbReference type="InterPro" id="IPR036909">
    <property type="entry name" value="Cyt_c-like_dom_sf"/>
</dbReference>
<organism evidence="7 8">
    <name type="scientific">SAR324 cluster bacterium</name>
    <dbReference type="NCBI Taxonomy" id="2024889"/>
    <lineage>
        <taxon>Bacteria</taxon>
        <taxon>Deltaproteobacteria</taxon>
        <taxon>SAR324 cluster</taxon>
    </lineage>
</organism>
<proteinExistence type="predicted"/>
<dbReference type="Proteomes" id="UP000218113">
    <property type="component" value="Unassembled WGS sequence"/>
</dbReference>
<dbReference type="PANTHER" id="PTHR40394:SF2">
    <property type="entry name" value="QUINOL:CYTOCHROME C OXIDOREDUCTASE MEMBRANE PROTEIN"/>
    <property type="match status" value="1"/>
</dbReference>
<dbReference type="PANTHER" id="PTHR40394">
    <property type="entry name" value="LIPOPROTEIN-RELATED"/>
    <property type="match status" value="1"/>
</dbReference>
<accession>A0A2A4TCQ2</accession>
<evidence type="ECO:0000256" key="1">
    <source>
        <dbReference type="ARBA" id="ARBA00022617"/>
    </source>
</evidence>
<sequence length="183" mass="20060">MKSKTLLIASVALLMMGTTAYAKSTIMSWNTDQYNQKSIKPQEKGSMIRFPAGVVSVDGRYYDTDEDKMTWAGREMVPETATKNPVAATPESIARGKQKYAVYCTVCHGPGADRAENGLALSKVNAKGMVAPVMLDLSPAFTDGYLYGKIRFGGAVMPPLGYSTTAKERWDIINYVRALEKQQ</sequence>
<evidence type="ECO:0000313" key="7">
    <source>
        <dbReference type="EMBL" id="PCI30747.1"/>
    </source>
</evidence>
<evidence type="ECO:0000313" key="8">
    <source>
        <dbReference type="Proteomes" id="UP000218113"/>
    </source>
</evidence>